<keyword evidence="3" id="KW-0600">Photoreceptor protein</keyword>
<keyword evidence="4" id="KW-0597">Phosphoprotein</keyword>
<keyword evidence="15" id="KW-0675">Receptor</keyword>
<dbReference type="GO" id="GO:0005524">
    <property type="term" value="F:ATP binding"/>
    <property type="evidence" value="ECO:0007669"/>
    <property type="project" value="UniProtKB-KW"/>
</dbReference>
<dbReference type="RefSeq" id="WP_184506624.1">
    <property type="nucleotide sequence ID" value="NZ_JACHBT010000014.1"/>
</dbReference>
<evidence type="ECO:0000256" key="15">
    <source>
        <dbReference type="ARBA" id="ARBA00023170"/>
    </source>
</evidence>
<proteinExistence type="predicted"/>
<dbReference type="InterPro" id="IPR011102">
    <property type="entry name" value="Sig_transdc_His_kinase_HWE"/>
</dbReference>
<feature type="domain" description="PAC" evidence="17">
    <location>
        <begin position="231"/>
        <end position="283"/>
    </location>
</feature>
<keyword evidence="14" id="KW-0843">Virulence</keyword>
<keyword evidence="10" id="KW-0547">Nucleotide-binding</keyword>
<comment type="caution">
    <text evidence="18">The sequence shown here is derived from an EMBL/GenBank/DDBJ whole genome shotgun (WGS) entry which is preliminary data.</text>
</comment>
<keyword evidence="5" id="KW-0716">Sensory transduction</keyword>
<dbReference type="EMBL" id="JACHBT010000014">
    <property type="protein sequence ID" value="MBB6505720.1"/>
    <property type="molecule type" value="Genomic_DNA"/>
</dbReference>
<evidence type="ECO:0000256" key="3">
    <source>
        <dbReference type="ARBA" id="ARBA00022543"/>
    </source>
</evidence>
<organism evidence="18 19">
    <name type="scientific">Sphingomonas endophytica</name>
    <dbReference type="NCBI Taxonomy" id="869719"/>
    <lineage>
        <taxon>Bacteria</taxon>
        <taxon>Pseudomonadati</taxon>
        <taxon>Pseudomonadota</taxon>
        <taxon>Alphaproteobacteria</taxon>
        <taxon>Sphingomonadales</taxon>
        <taxon>Sphingomonadaceae</taxon>
        <taxon>Sphingomonas</taxon>
    </lineage>
</organism>
<dbReference type="SMART" id="SM00911">
    <property type="entry name" value="HWE_HK"/>
    <property type="match status" value="1"/>
</dbReference>
<keyword evidence="11" id="KW-0418">Kinase</keyword>
<evidence type="ECO:0000259" key="17">
    <source>
        <dbReference type="PROSITE" id="PS50113"/>
    </source>
</evidence>
<reference evidence="18 19" key="1">
    <citation type="submission" date="2020-08" db="EMBL/GenBank/DDBJ databases">
        <title>The Agave Microbiome: Exploring the role of microbial communities in plant adaptations to desert environments.</title>
        <authorList>
            <person name="Partida-Martinez L.P."/>
        </authorList>
    </citation>
    <scope>NUCLEOTIDE SEQUENCE [LARGE SCALE GENOMIC DNA]</scope>
    <source>
        <strain evidence="18 19">AS3.13</strain>
    </source>
</reference>
<dbReference type="InterPro" id="IPR013656">
    <property type="entry name" value="PAS_4"/>
</dbReference>
<evidence type="ECO:0000256" key="2">
    <source>
        <dbReference type="ARBA" id="ARBA00012438"/>
    </source>
</evidence>
<dbReference type="PROSITE" id="PS50113">
    <property type="entry name" value="PAC"/>
    <property type="match status" value="1"/>
</dbReference>
<dbReference type="GO" id="GO:0009881">
    <property type="term" value="F:photoreceptor activity"/>
    <property type="evidence" value="ECO:0007669"/>
    <property type="project" value="UniProtKB-KW"/>
</dbReference>
<keyword evidence="9" id="KW-0677">Repeat</keyword>
<evidence type="ECO:0000256" key="13">
    <source>
        <dbReference type="ARBA" id="ARBA00022991"/>
    </source>
</evidence>
<dbReference type="SMART" id="SM00091">
    <property type="entry name" value="PAS"/>
    <property type="match status" value="1"/>
</dbReference>
<evidence type="ECO:0000313" key="19">
    <source>
        <dbReference type="Proteomes" id="UP000522313"/>
    </source>
</evidence>
<dbReference type="NCBIfam" id="TIGR00229">
    <property type="entry name" value="sensory_box"/>
    <property type="match status" value="1"/>
</dbReference>
<dbReference type="GO" id="GO:0004673">
    <property type="term" value="F:protein histidine kinase activity"/>
    <property type="evidence" value="ECO:0007669"/>
    <property type="project" value="UniProtKB-EC"/>
</dbReference>
<evidence type="ECO:0000256" key="14">
    <source>
        <dbReference type="ARBA" id="ARBA00023026"/>
    </source>
</evidence>
<evidence type="ECO:0000256" key="6">
    <source>
        <dbReference type="ARBA" id="ARBA00022630"/>
    </source>
</evidence>
<dbReference type="Proteomes" id="UP000522313">
    <property type="component" value="Unassembled WGS sequence"/>
</dbReference>
<reference evidence="18 19" key="2">
    <citation type="submission" date="2020-08" db="EMBL/GenBank/DDBJ databases">
        <authorList>
            <person name="Partida-Martinez L."/>
            <person name="Huntemann M."/>
            <person name="Clum A."/>
            <person name="Wang J."/>
            <person name="Palaniappan K."/>
            <person name="Ritter S."/>
            <person name="Chen I.-M."/>
            <person name="Stamatis D."/>
            <person name="Reddy T."/>
            <person name="O'Malley R."/>
            <person name="Daum C."/>
            <person name="Shapiro N."/>
            <person name="Ivanova N."/>
            <person name="Kyrpides N."/>
            <person name="Woyke T."/>
        </authorList>
    </citation>
    <scope>NUCLEOTIDE SEQUENCE [LARGE SCALE GENOMIC DNA]</scope>
    <source>
        <strain evidence="18 19">AS3.13</strain>
    </source>
</reference>
<accession>A0A7X0JDT9</accession>
<dbReference type="InterPro" id="IPR000700">
    <property type="entry name" value="PAS-assoc_C"/>
</dbReference>
<evidence type="ECO:0000256" key="9">
    <source>
        <dbReference type="ARBA" id="ARBA00022737"/>
    </source>
</evidence>
<dbReference type="Gene3D" id="3.30.450.20">
    <property type="entry name" value="PAS domain"/>
    <property type="match status" value="2"/>
</dbReference>
<feature type="domain" description="PAS" evidence="16">
    <location>
        <begin position="158"/>
        <end position="228"/>
    </location>
</feature>
<name>A0A7X0JDT9_9SPHN</name>
<dbReference type="AlphaFoldDB" id="A0A7X0JDT9"/>
<dbReference type="PROSITE" id="PS50112">
    <property type="entry name" value="PAS"/>
    <property type="match status" value="1"/>
</dbReference>
<evidence type="ECO:0000256" key="5">
    <source>
        <dbReference type="ARBA" id="ARBA00022606"/>
    </source>
</evidence>
<dbReference type="InterPro" id="IPR000014">
    <property type="entry name" value="PAS"/>
</dbReference>
<dbReference type="EC" id="2.7.13.3" evidence="2"/>
<keyword evidence="7" id="KW-0288">FMN</keyword>
<protein>
    <recommendedName>
        <fullName evidence="2">histidine kinase</fullName>
        <ecNumber evidence="2">2.7.13.3</ecNumber>
    </recommendedName>
</protein>
<dbReference type="Pfam" id="PF07536">
    <property type="entry name" value="HWE_HK"/>
    <property type="match status" value="1"/>
</dbReference>
<evidence type="ECO:0000256" key="7">
    <source>
        <dbReference type="ARBA" id="ARBA00022643"/>
    </source>
</evidence>
<dbReference type="Pfam" id="PF08448">
    <property type="entry name" value="PAS_4"/>
    <property type="match status" value="1"/>
</dbReference>
<keyword evidence="6" id="KW-0285">Flavoprotein</keyword>
<comment type="catalytic activity">
    <reaction evidence="1">
        <text>ATP + protein L-histidine = ADP + protein N-phospho-L-histidine.</text>
        <dbReference type="EC" id="2.7.13.3"/>
    </reaction>
</comment>
<keyword evidence="8" id="KW-0808">Transferase</keyword>
<dbReference type="InterPro" id="IPR001610">
    <property type="entry name" value="PAC"/>
</dbReference>
<dbReference type="InterPro" id="IPR035965">
    <property type="entry name" value="PAS-like_dom_sf"/>
</dbReference>
<evidence type="ECO:0000313" key="18">
    <source>
        <dbReference type="EMBL" id="MBB6505720.1"/>
    </source>
</evidence>
<evidence type="ECO:0000256" key="8">
    <source>
        <dbReference type="ARBA" id="ARBA00022679"/>
    </source>
</evidence>
<evidence type="ECO:0000256" key="10">
    <source>
        <dbReference type="ARBA" id="ARBA00022741"/>
    </source>
</evidence>
<dbReference type="PANTHER" id="PTHR41523">
    <property type="entry name" value="TWO-COMPONENT SYSTEM SENSOR PROTEIN"/>
    <property type="match status" value="1"/>
</dbReference>
<dbReference type="InterPro" id="IPR036890">
    <property type="entry name" value="HATPase_C_sf"/>
</dbReference>
<evidence type="ECO:0000256" key="4">
    <source>
        <dbReference type="ARBA" id="ARBA00022553"/>
    </source>
</evidence>
<evidence type="ECO:0000256" key="1">
    <source>
        <dbReference type="ARBA" id="ARBA00000085"/>
    </source>
</evidence>
<dbReference type="SUPFAM" id="SSF55785">
    <property type="entry name" value="PYP-like sensor domain (PAS domain)"/>
    <property type="match status" value="1"/>
</dbReference>
<keyword evidence="12" id="KW-0067">ATP-binding</keyword>
<sequence>MTRSVAEMSPADEAAPAEWRSAYELLQATMDASDDMIQVFEAVRDDAGQISDFRWILNNHASERRYGEVRGESLLQRNPGVIPTGIFDSFKRVTETGVPEQAEHHYVHEQFDGWFYQSVVKLGDGVATTSKDISAWKAAQDKILLLQAQLARHQLREQRGRFAAIFDQAPVGLSVIAPDGRFEHVNDELCRILCRPRDALLALGVVDVTHPDDVPKSRTALREAARVASPVTLDKRYLRPDGSFAWANSTVSALPGHGEGPAGFLVVTADLTERRRAEAAVRESETLQRLLIGELQHRTFNLMGVVRATADLTIASSVDLADFRAKFNSRIDALARVQRLLSRLQDHDRVTFGELVRAELDATGALDGDRTRVTLDGPADVPLRSGTVQTFAMALHELATNAVKYGALGQPDARLRVSWSVRQAAPGAAWLHVDWVETRVRMPEPGAAPGGTGQGRRLIEEALPYQLQAETSFVLARDGVRCSIALPLSGRGPAETAVELPGAA</sequence>
<gene>
    <name evidence="18" type="ORF">F4693_002715</name>
</gene>
<evidence type="ECO:0000256" key="11">
    <source>
        <dbReference type="ARBA" id="ARBA00022777"/>
    </source>
</evidence>
<evidence type="ECO:0000259" key="16">
    <source>
        <dbReference type="PROSITE" id="PS50112"/>
    </source>
</evidence>
<dbReference type="SUPFAM" id="SSF55874">
    <property type="entry name" value="ATPase domain of HSP90 chaperone/DNA topoisomerase II/histidine kinase"/>
    <property type="match status" value="1"/>
</dbReference>
<keyword evidence="13" id="KW-0157">Chromophore</keyword>
<dbReference type="PANTHER" id="PTHR41523:SF7">
    <property type="entry name" value="HISTIDINE KINASE"/>
    <property type="match status" value="1"/>
</dbReference>
<evidence type="ECO:0000256" key="12">
    <source>
        <dbReference type="ARBA" id="ARBA00022840"/>
    </source>
</evidence>
<dbReference type="Gene3D" id="3.30.565.10">
    <property type="entry name" value="Histidine kinase-like ATPase, C-terminal domain"/>
    <property type="match status" value="1"/>
</dbReference>
<dbReference type="SMART" id="SM00086">
    <property type="entry name" value="PAC"/>
    <property type="match status" value="1"/>
</dbReference>
<dbReference type="CDD" id="cd00130">
    <property type="entry name" value="PAS"/>
    <property type="match status" value="1"/>
</dbReference>